<proteinExistence type="predicted"/>
<keyword evidence="1" id="KW-0732">Signal</keyword>
<name>A0A9P0JED8_APHGO</name>
<protein>
    <submittedName>
        <fullName evidence="2">Uncharacterized protein</fullName>
    </submittedName>
</protein>
<sequence>MFYALLVFSLAVICVIRCNPLVNLKTSDTQNTSTILETLNTIDDLNIIQYTCSIDNQKPGKYYDTYYCRWLMKEKDDYLTLKDVINIKINEIRSSLLTLLNLENKAIVCRSIRHLLPIIIYGIFINNVNGSTENENSRMNMINELFKKKPDILNNKTSSIEVKLEQIKTSTMKSDRSRTNKKLLRKKLKQNKGEFSETSSSILKKIKTTVQLILPFIQKLDCFHNLYKIDKALTTNEFDRNLLLLLILDEVKEMYRTECYVEVDAKTVFQNEDTKWIIESNYDSTLLLVEEIDRISMAIQKDLQFLFIKYFFVNDPKRLLWKSHDVSLVFYHTFNKYYDPYIWKLIGDETIVVYAPDSAKPITTSIDKVASVLIKQIKGTTDQLTAFVDNKVGCRCWAYLNVLIKLSYCSIRVLAANVLKVRERAGNVMEMLMFEKLQKTNQNKIYISLHDKINKLEITECFIDDDVSMIDELLDRDDVRKYFRSTYAIYWNRNAQSIATAIESMSNHTLSLGFTMEFRSILQDIHQIQVHPESDMKFVKYLVKWYKWGTQAHKDRCSLDDDLFTFSDSMQCALENMSDNTKMRLTLNWIMTMIDTLNEDLENDLNIIRQKFYYNEQW</sequence>
<keyword evidence="3" id="KW-1185">Reference proteome</keyword>
<feature type="chain" id="PRO_5040359964" evidence="1">
    <location>
        <begin position="19"/>
        <end position="618"/>
    </location>
</feature>
<dbReference type="AlphaFoldDB" id="A0A9P0JED8"/>
<accession>A0A9P0JED8</accession>
<reference evidence="2" key="1">
    <citation type="submission" date="2022-02" db="EMBL/GenBank/DDBJ databases">
        <authorList>
            <person name="King R."/>
        </authorList>
    </citation>
    <scope>NUCLEOTIDE SEQUENCE</scope>
</reference>
<reference evidence="2" key="2">
    <citation type="submission" date="2022-10" db="EMBL/GenBank/DDBJ databases">
        <authorList>
            <consortium name="ENA_rothamsted_submissions"/>
            <consortium name="culmorum"/>
            <person name="King R."/>
        </authorList>
    </citation>
    <scope>NUCLEOTIDE SEQUENCE</scope>
</reference>
<evidence type="ECO:0000313" key="2">
    <source>
        <dbReference type="EMBL" id="CAH1738435.1"/>
    </source>
</evidence>
<evidence type="ECO:0000256" key="1">
    <source>
        <dbReference type="SAM" id="SignalP"/>
    </source>
</evidence>
<evidence type="ECO:0000313" key="3">
    <source>
        <dbReference type="Proteomes" id="UP001154329"/>
    </source>
</evidence>
<dbReference type="Proteomes" id="UP001154329">
    <property type="component" value="Chromosome 4"/>
</dbReference>
<dbReference type="EMBL" id="OU899037">
    <property type="protein sequence ID" value="CAH1738435.1"/>
    <property type="molecule type" value="Genomic_DNA"/>
</dbReference>
<organism evidence="2 3">
    <name type="scientific">Aphis gossypii</name>
    <name type="common">Cotton aphid</name>
    <dbReference type="NCBI Taxonomy" id="80765"/>
    <lineage>
        <taxon>Eukaryota</taxon>
        <taxon>Metazoa</taxon>
        <taxon>Ecdysozoa</taxon>
        <taxon>Arthropoda</taxon>
        <taxon>Hexapoda</taxon>
        <taxon>Insecta</taxon>
        <taxon>Pterygota</taxon>
        <taxon>Neoptera</taxon>
        <taxon>Paraneoptera</taxon>
        <taxon>Hemiptera</taxon>
        <taxon>Sternorrhyncha</taxon>
        <taxon>Aphidomorpha</taxon>
        <taxon>Aphidoidea</taxon>
        <taxon>Aphididae</taxon>
        <taxon>Aphidini</taxon>
        <taxon>Aphis</taxon>
        <taxon>Aphis</taxon>
    </lineage>
</organism>
<gene>
    <name evidence="2" type="ORF">APHIGO_LOCUS11778</name>
</gene>
<feature type="signal peptide" evidence="1">
    <location>
        <begin position="1"/>
        <end position="18"/>
    </location>
</feature>